<sequence length="651" mass="72099">MTTSQLDKTEINPVFNRAFAALKARAAGLGEGPVFVEPDLGLGALPDGSGVADALDQSRWEWLHEQLGLPPLPPHDLGEMVVPIAVFHVRYRAPGRRLAQAVLRARRDDAEIELPPAAAFDELFAPRTAFAASAALPPAYWGFERRPDRYPGLKVRFRLSPEHFIASGPGTDLPPGPVEIDFDDGEGFRSLNWGDEALVEYEAAGQQRIALRLQTPTGSLNAAFLFTVEEASAPPADEVAPVTASLAHEKRHYGGTRHVYYAWGNRSGRVQKPILLAEGFPGGAWANDIYDIFDGKTPGGWNPNAKLANELRDAGFDLIILIFGTPGAPIQGNAMVYLEALKWIRDQVGPSTEIAAMGGSMGGLIARYALCYAETHGTDIGNVTRMVTFDSPHVGANVPMAVQYTARFYAHRSHSFHDLLNYACAKQMLMHQVWYREDVEEEVVKEDYRRFYAELEAMRKDGYPTRPKKYAVSNGHLEGFDLVRPESHALTVRRRSGICAHYEAHLWFTANRAPQPRYDYADCWISDRPHRIVAYLKPSAGFFSRDGCAGGFANHVEKAKDALSPFGAFPEGYMTTGRNCFVPAYSALGVKWAGDAHQFKPSQHRGRTPFDDWYAPATNQWHCTIDKSIKEWVLGLFSRHAAETETLEAAV</sequence>
<evidence type="ECO:0000259" key="1">
    <source>
        <dbReference type="Pfam" id="PF07819"/>
    </source>
</evidence>
<proteinExistence type="predicted"/>
<organism evidence="2 3">
    <name type="scientific">Caulobacter ginsengisoli</name>
    <dbReference type="NCBI Taxonomy" id="400775"/>
    <lineage>
        <taxon>Bacteria</taxon>
        <taxon>Pseudomonadati</taxon>
        <taxon>Pseudomonadota</taxon>
        <taxon>Alphaproteobacteria</taxon>
        <taxon>Caulobacterales</taxon>
        <taxon>Caulobacteraceae</taxon>
        <taxon>Caulobacter</taxon>
    </lineage>
</organism>
<dbReference type="EMBL" id="JAUSVS010000005">
    <property type="protein sequence ID" value="MDQ0465179.1"/>
    <property type="molecule type" value="Genomic_DNA"/>
</dbReference>
<reference evidence="2 3" key="1">
    <citation type="submission" date="2023-07" db="EMBL/GenBank/DDBJ databases">
        <title>Genomic Encyclopedia of Type Strains, Phase IV (KMG-IV): sequencing the most valuable type-strain genomes for metagenomic binning, comparative biology and taxonomic classification.</title>
        <authorList>
            <person name="Goeker M."/>
        </authorList>
    </citation>
    <scope>NUCLEOTIDE SEQUENCE [LARGE SCALE GENOMIC DNA]</scope>
    <source>
        <strain evidence="2 3">DSM 18695</strain>
    </source>
</reference>
<gene>
    <name evidence="2" type="ORF">QO010_002963</name>
</gene>
<name>A0ABU0IVY0_9CAUL</name>
<dbReference type="Gene3D" id="3.40.50.1820">
    <property type="entry name" value="alpha/beta hydrolase"/>
    <property type="match status" value="1"/>
</dbReference>
<accession>A0ABU0IVY0</accession>
<dbReference type="Pfam" id="PF07819">
    <property type="entry name" value="PGAP1"/>
    <property type="match status" value="1"/>
</dbReference>
<evidence type="ECO:0000313" key="2">
    <source>
        <dbReference type="EMBL" id="MDQ0465179.1"/>
    </source>
</evidence>
<dbReference type="InterPro" id="IPR012908">
    <property type="entry name" value="PGAP1-ab_dom-like"/>
</dbReference>
<dbReference type="Proteomes" id="UP001228905">
    <property type="component" value="Unassembled WGS sequence"/>
</dbReference>
<feature type="domain" description="GPI inositol-deacylase PGAP1-like alpha/beta" evidence="1">
    <location>
        <begin position="345"/>
        <end position="414"/>
    </location>
</feature>
<dbReference type="InterPro" id="IPR029058">
    <property type="entry name" value="AB_hydrolase_fold"/>
</dbReference>
<dbReference type="RefSeq" id="WP_307350356.1">
    <property type="nucleotide sequence ID" value="NZ_JAUSVS010000005.1"/>
</dbReference>
<protein>
    <recommendedName>
        <fullName evidence="1">GPI inositol-deacylase PGAP1-like alpha/beta domain-containing protein</fullName>
    </recommendedName>
</protein>
<comment type="caution">
    <text evidence="2">The sequence shown here is derived from an EMBL/GenBank/DDBJ whole genome shotgun (WGS) entry which is preliminary data.</text>
</comment>
<evidence type="ECO:0000313" key="3">
    <source>
        <dbReference type="Proteomes" id="UP001228905"/>
    </source>
</evidence>
<dbReference type="SUPFAM" id="SSF53474">
    <property type="entry name" value="alpha/beta-Hydrolases"/>
    <property type="match status" value="1"/>
</dbReference>
<keyword evidence="3" id="KW-1185">Reference proteome</keyword>